<evidence type="ECO:0000313" key="2">
    <source>
        <dbReference type="Proteomes" id="UP001054837"/>
    </source>
</evidence>
<dbReference type="Proteomes" id="UP001054837">
    <property type="component" value="Unassembled WGS sequence"/>
</dbReference>
<gene>
    <name evidence="1" type="ORF">CDAR_11631</name>
</gene>
<accession>A0AAV4RE89</accession>
<protein>
    <submittedName>
        <fullName evidence="1">Uncharacterized protein</fullName>
    </submittedName>
</protein>
<reference evidence="1 2" key="1">
    <citation type="submission" date="2021-06" db="EMBL/GenBank/DDBJ databases">
        <title>Caerostris darwini draft genome.</title>
        <authorList>
            <person name="Kono N."/>
            <person name="Arakawa K."/>
        </authorList>
    </citation>
    <scope>NUCLEOTIDE SEQUENCE [LARGE SCALE GENOMIC DNA]</scope>
</reference>
<name>A0AAV4RE89_9ARAC</name>
<organism evidence="1 2">
    <name type="scientific">Caerostris darwini</name>
    <dbReference type="NCBI Taxonomy" id="1538125"/>
    <lineage>
        <taxon>Eukaryota</taxon>
        <taxon>Metazoa</taxon>
        <taxon>Ecdysozoa</taxon>
        <taxon>Arthropoda</taxon>
        <taxon>Chelicerata</taxon>
        <taxon>Arachnida</taxon>
        <taxon>Araneae</taxon>
        <taxon>Araneomorphae</taxon>
        <taxon>Entelegynae</taxon>
        <taxon>Araneoidea</taxon>
        <taxon>Araneidae</taxon>
        <taxon>Caerostris</taxon>
    </lineage>
</organism>
<sequence>MNGNVENLRSLGKIQRIGSEKIHKILTNCFSKVESIHSTNQYQFSATNAINKESFRNGGEAISDVTSHPKLKNTTSTLRKANTFRSAATQHTRPLMPPHVPKLSSRHLLGRDLSSFAVCCPGERSRAGVNAGGRGLWERWATPSSKSTNLV</sequence>
<comment type="caution">
    <text evidence="1">The sequence shown here is derived from an EMBL/GenBank/DDBJ whole genome shotgun (WGS) entry which is preliminary data.</text>
</comment>
<evidence type="ECO:0000313" key="1">
    <source>
        <dbReference type="EMBL" id="GIY18626.1"/>
    </source>
</evidence>
<keyword evidence="2" id="KW-1185">Reference proteome</keyword>
<dbReference type="EMBL" id="BPLQ01005929">
    <property type="protein sequence ID" value="GIY18626.1"/>
    <property type="molecule type" value="Genomic_DNA"/>
</dbReference>
<dbReference type="AlphaFoldDB" id="A0AAV4RE89"/>
<proteinExistence type="predicted"/>